<comment type="caution">
    <text evidence="1">The sequence shown here is derived from an EMBL/GenBank/DDBJ whole genome shotgun (WGS) entry which is preliminary data.</text>
</comment>
<evidence type="ECO:0000313" key="1">
    <source>
        <dbReference type="EMBL" id="CAL1266161.1"/>
    </source>
</evidence>
<organism evidence="1 2">
    <name type="scientific">Larinioides sclopetarius</name>
    <dbReference type="NCBI Taxonomy" id="280406"/>
    <lineage>
        <taxon>Eukaryota</taxon>
        <taxon>Metazoa</taxon>
        <taxon>Ecdysozoa</taxon>
        <taxon>Arthropoda</taxon>
        <taxon>Chelicerata</taxon>
        <taxon>Arachnida</taxon>
        <taxon>Araneae</taxon>
        <taxon>Araneomorphae</taxon>
        <taxon>Entelegynae</taxon>
        <taxon>Araneoidea</taxon>
        <taxon>Araneidae</taxon>
        <taxon>Larinioides</taxon>
    </lineage>
</organism>
<dbReference type="EMBL" id="CAXIEN010000022">
    <property type="protein sequence ID" value="CAL1266161.1"/>
    <property type="molecule type" value="Genomic_DNA"/>
</dbReference>
<dbReference type="AlphaFoldDB" id="A0AAV1Z443"/>
<protein>
    <submittedName>
        <fullName evidence="1">Uncharacterized protein</fullName>
    </submittedName>
</protein>
<dbReference type="Proteomes" id="UP001497382">
    <property type="component" value="Unassembled WGS sequence"/>
</dbReference>
<keyword evidence="2" id="KW-1185">Reference proteome</keyword>
<feature type="non-terminal residue" evidence="1">
    <location>
        <position position="69"/>
    </location>
</feature>
<sequence length="69" mass="7881">EILNADNNNEISPTSSLRCILSEEILSNRKFFVPPLGKAAGHYYYCWHNSRPMIKTKKNLPATAEPKDF</sequence>
<gene>
    <name evidence="1" type="ORF">LARSCL_LOCUS2952</name>
</gene>
<feature type="non-terminal residue" evidence="1">
    <location>
        <position position="1"/>
    </location>
</feature>
<name>A0AAV1Z443_9ARAC</name>
<accession>A0AAV1Z443</accession>
<evidence type="ECO:0000313" key="2">
    <source>
        <dbReference type="Proteomes" id="UP001497382"/>
    </source>
</evidence>
<reference evidence="1 2" key="1">
    <citation type="submission" date="2024-04" db="EMBL/GenBank/DDBJ databases">
        <authorList>
            <person name="Rising A."/>
            <person name="Reimegard J."/>
            <person name="Sonavane S."/>
            <person name="Akerstrom W."/>
            <person name="Nylinder S."/>
            <person name="Hedman E."/>
            <person name="Kallberg Y."/>
        </authorList>
    </citation>
    <scope>NUCLEOTIDE SEQUENCE [LARGE SCALE GENOMIC DNA]</scope>
</reference>
<proteinExistence type="predicted"/>